<feature type="compositionally biased region" description="Basic and acidic residues" evidence="1">
    <location>
        <begin position="60"/>
        <end position="75"/>
    </location>
</feature>
<organism evidence="2 3">
    <name type="scientific">Aspergillus glaucus CBS 516.65</name>
    <dbReference type="NCBI Taxonomy" id="1160497"/>
    <lineage>
        <taxon>Eukaryota</taxon>
        <taxon>Fungi</taxon>
        <taxon>Dikarya</taxon>
        <taxon>Ascomycota</taxon>
        <taxon>Pezizomycotina</taxon>
        <taxon>Eurotiomycetes</taxon>
        <taxon>Eurotiomycetidae</taxon>
        <taxon>Eurotiales</taxon>
        <taxon>Aspergillaceae</taxon>
        <taxon>Aspergillus</taxon>
        <taxon>Aspergillus subgen. Aspergillus</taxon>
    </lineage>
</organism>
<dbReference type="RefSeq" id="XP_022397015.1">
    <property type="nucleotide sequence ID" value="XM_022543815.1"/>
</dbReference>
<keyword evidence="3" id="KW-1185">Reference proteome</keyword>
<dbReference type="Proteomes" id="UP000184300">
    <property type="component" value="Unassembled WGS sequence"/>
</dbReference>
<sequence length="155" mass="17706">MIARLRKTYNHHGGVDKVKLIGALTDLSSEAAGKFLPIYVHAQNAGILILSTNTPGLEDNSPKEGHSEEKTDMQYPHERFKYAKEPCRVEESLKDSSLFGLTCSLEIYCLMSWSKYQIELFETDEAKEDRLDNFKKEVDCHSRQVETCSLYTPQK</sequence>
<dbReference type="AlphaFoldDB" id="A0A1L9V8Q1"/>
<evidence type="ECO:0000313" key="3">
    <source>
        <dbReference type="Proteomes" id="UP000184300"/>
    </source>
</evidence>
<dbReference type="GeneID" id="34460076"/>
<evidence type="ECO:0000256" key="1">
    <source>
        <dbReference type="SAM" id="MobiDB-lite"/>
    </source>
</evidence>
<protein>
    <submittedName>
        <fullName evidence="2">Uncharacterized protein</fullName>
    </submittedName>
</protein>
<dbReference type="VEuPathDB" id="FungiDB:ASPGLDRAFT_29015"/>
<dbReference type="EMBL" id="KV878911">
    <property type="protein sequence ID" value="OJJ80317.1"/>
    <property type="molecule type" value="Genomic_DNA"/>
</dbReference>
<evidence type="ECO:0000313" key="2">
    <source>
        <dbReference type="EMBL" id="OJJ80317.1"/>
    </source>
</evidence>
<feature type="region of interest" description="Disordered" evidence="1">
    <location>
        <begin position="55"/>
        <end position="75"/>
    </location>
</feature>
<gene>
    <name evidence="2" type="ORF">ASPGLDRAFT_29015</name>
</gene>
<reference evidence="3" key="1">
    <citation type="journal article" date="2017" name="Genome Biol.">
        <title>Comparative genomics reveals high biological diversity and specific adaptations in the industrially and medically important fungal genus Aspergillus.</title>
        <authorList>
            <person name="de Vries R.P."/>
            <person name="Riley R."/>
            <person name="Wiebenga A."/>
            <person name="Aguilar-Osorio G."/>
            <person name="Amillis S."/>
            <person name="Uchima C.A."/>
            <person name="Anderluh G."/>
            <person name="Asadollahi M."/>
            <person name="Askin M."/>
            <person name="Barry K."/>
            <person name="Battaglia E."/>
            <person name="Bayram O."/>
            <person name="Benocci T."/>
            <person name="Braus-Stromeyer S.A."/>
            <person name="Caldana C."/>
            <person name="Canovas D."/>
            <person name="Cerqueira G.C."/>
            <person name="Chen F."/>
            <person name="Chen W."/>
            <person name="Choi C."/>
            <person name="Clum A."/>
            <person name="Dos Santos R.A."/>
            <person name="Damasio A.R."/>
            <person name="Diallinas G."/>
            <person name="Emri T."/>
            <person name="Fekete E."/>
            <person name="Flipphi M."/>
            <person name="Freyberg S."/>
            <person name="Gallo A."/>
            <person name="Gournas C."/>
            <person name="Habgood R."/>
            <person name="Hainaut M."/>
            <person name="Harispe M.L."/>
            <person name="Henrissat B."/>
            <person name="Hilden K.S."/>
            <person name="Hope R."/>
            <person name="Hossain A."/>
            <person name="Karabika E."/>
            <person name="Karaffa L."/>
            <person name="Karanyi Z."/>
            <person name="Krasevec N."/>
            <person name="Kuo A."/>
            <person name="Kusch H."/>
            <person name="LaButti K."/>
            <person name="Lagendijk E.L."/>
            <person name="Lapidus A."/>
            <person name="Levasseur A."/>
            <person name="Lindquist E."/>
            <person name="Lipzen A."/>
            <person name="Logrieco A.F."/>
            <person name="MacCabe A."/>
            <person name="Maekelae M.R."/>
            <person name="Malavazi I."/>
            <person name="Melin P."/>
            <person name="Meyer V."/>
            <person name="Mielnichuk N."/>
            <person name="Miskei M."/>
            <person name="Molnar A.P."/>
            <person name="Mule G."/>
            <person name="Ngan C.Y."/>
            <person name="Orejas M."/>
            <person name="Orosz E."/>
            <person name="Ouedraogo J.P."/>
            <person name="Overkamp K.M."/>
            <person name="Park H.-S."/>
            <person name="Perrone G."/>
            <person name="Piumi F."/>
            <person name="Punt P.J."/>
            <person name="Ram A.F."/>
            <person name="Ramon A."/>
            <person name="Rauscher S."/>
            <person name="Record E."/>
            <person name="Riano-Pachon D.M."/>
            <person name="Robert V."/>
            <person name="Roehrig J."/>
            <person name="Ruller R."/>
            <person name="Salamov A."/>
            <person name="Salih N.S."/>
            <person name="Samson R.A."/>
            <person name="Sandor E."/>
            <person name="Sanguinetti M."/>
            <person name="Schuetze T."/>
            <person name="Sepcic K."/>
            <person name="Shelest E."/>
            <person name="Sherlock G."/>
            <person name="Sophianopoulou V."/>
            <person name="Squina F.M."/>
            <person name="Sun H."/>
            <person name="Susca A."/>
            <person name="Todd R.B."/>
            <person name="Tsang A."/>
            <person name="Unkles S.E."/>
            <person name="van de Wiele N."/>
            <person name="van Rossen-Uffink D."/>
            <person name="Oliveira J.V."/>
            <person name="Vesth T.C."/>
            <person name="Visser J."/>
            <person name="Yu J.-H."/>
            <person name="Zhou M."/>
            <person name="Andersen M.R."/>
            <person name="Archer D.B."/>
            <person name="Baker S.E."/>
            <person name="Benoit I."/>
            <person name="Brakhage A.A."/>
            <person name="Braus G.H."/>
            <person name="Fischer R."/>
            <person name="Frisvad J.C."/>
            <person name="Goldman G.H."/>
            <person name="Houbraken J."/>
            <person name="Oakley B."/>
            <person name="Pocsi I."/>
            <person name="Scazzocchio C."/>
            <person name="Seiboth B."/>
            <person name="vanKuyk P.A."/>
            <person name="Wortman J."/>
            <person name="Dyer P.S."/>
            <person name="Grigoriev I.V."/>
        </authorList>
    </citation>
    <scope>NUCLEOTIDE SEQUENCE [LARGE SCALE GENOMIC DNA]</scope>
    <source>
        <strain evidence="3">CBS 516.65</strain>
    </source>
</reference>
<name>A0A1L9V8Q1_ASPGL</name>
<proteinExistence type="predicted"/>
<accession>A0A1L9V8Q1</accession>